<dbReference type="PANTHER" id="PTHR42720:SF1">
    <property type="entry name" value="GLYCEROL 3-PHOSPHATE OXIDASE"/>
    <property type="match status" value="1"/>
</dbReference>
<dbReference type="EC" id="1.1.3.15" evidence="3"/>
<dbReference type="EC" id="1.1.5.3" evidence="3"/>
<dbReference type="Pfam" id="PF04324">
    <property type="entry name" value="Fer2_BFD"/>
    <property type="match status" value="1"/>
</dbReference>
<sequence>MYDVIIIGAGVVGTNIARELSKYKLNICLLEKQDDVSCGCSKANSGIVHGGYDDKPGTQKAKFCVAGNRMYEQLEKELNFGYRKTGSLVLAFSDEEKKALEELYERGIKNGVEDLEIIDGEKVRQLEPYVSSDVKWALYCKHSGVCSPYEFTIALAENAIENGVELKLLHEVIEIEKEDDIFNVKTNKGDFKGKYVINAAGVYSDKISKMIGVDDFYIIPRKGEYILLNKDQSYLVNRVIFQAPTEKGKGILVTTTYHGNLMIGPDAQQVDDKDDVSTTEEGLKYIIETARKSVKDFDIKKTLTSFAGIRPTNNTKDFIIKETKVKGFINVAGIDSPGLTSSPAIAKEVLQILKNSGLQLESKDNFKVYRKAIIVKKDSSFQGDINSQDPEKHIICRCERVTEAEIIDALNRKIEVKSLDGIKRRTRAGMGTCQGNFCGSRVRALIARELNINEEEVTKRGPGSSDIHNRVKRIDIMKMK</sequence>
<dbReference type="InterPro" id="IPR007419">
    <property type="entry name" value="BFD-like_2Fe2S-bd_dom"/>
</dbReference>
<protein>
    <submittedName>
        <fullName evidence="3">Glycerol-3-phosphate dehydrogenase</fullName>
        <ecNumber evidence="3">1.1.3.15</ecNumber>
        <ecNumber evidence="3">1.1.5.3</ecNumber>
    </submittedName>
</protein>
<dbReference type="InterPro" id="IPR006076">
    <property type="entry name" value="FAD-dep_OxRdtase"/>
</dbReference>
<dbReference type="Proteomes" id="UP000250223">
    <property type="component" value="Unassembled WGS sequence"/>
</dbReference>
<dbReference type="Gene3D" id="3.50.50.60">
    <property type="entry name" value="FAD/NAD(P)-binding domain"/>
    <property type="match status" value="1"/>
</dbReference>
<dbReference type="RefSeq" id="WP_111921540.1">
    <property type="nucleotide sequence ID" value="NZ_CP173238.1"/>
</dbReference>
<evidence type="ECO:0000259" key="1">
    <source>
        <dbReference type="Pfam" id="PF01266"/>
    </source>
</evidence>
<dbReference type="InterPro" id="IPR041854">
    <property type="entry name" value="BFD-like_2Fe2S-bd_dom_sf"/>
</dbReference>
<evidence type="ECO:0000313" key="3">
    <source>
        <dbReference type="EMBL" id="SQB35070.1"/>
    </source>
</evidence>
<dbReference type="GO" id="GO:0004368">
    <property type="term" value="F:glycerol-3-phosphate dehydrogenase (quinone) activity"/>
    <property type="evidence" value="ECO:0007669"/>
    <property type="project" value="UniProtKB-EC"/>
</dbReference>
<gene>
    <name evidence="3" type="primary">lhgO_2</name>
    <name evidence="3" type="ORF">NCTC13028_01682</name>
</gene>
<dbReference type="Gene3D" id="1.10.10.1100">
    <property type="entry name" value="BFD-like [2Fe-2S]-binding domain"/>
    <property type="match status" value="1"/>
</dbReference>
<reference evidence="3 4" key="1">
    <citation type="submission" date="2018-06" db="EMBL/GenBank/DDBJ databases">
        <authorList>
            <consortium name="Pathogen Informatics"/>
            <person name="Doyle S."/>
        </authorList>
    </citation>
    <scope>NUCLEOTIDE SEQUENCE [LARGE SCALE GENOMIC DNA]</scope>
    <source>
        <strain evidence="3 4">NCTC13028</strain>
    </source>
</reference>
<dbReference type="InterPro" id="IPR052745">
    <property type="entry name" value="G3P_Oxidase/Oxidoreductase"/>
</dbReference>
<proteinExistence type="predicted"/>
<organism evidence="3 4">
    <name type="scientific">Clostridium cochlearium</name>
    <dbReference type="NCBI Taxonomy" id="1494"/>
    <lineage>
        <taxon>Bacteria</taxon>
        <taxon>Bacillati</taxon>
        <taxon>Bacillota</taxon>
        <taxon>Clostridia</taxon>
        <taxon>Eubacteriales</taxon>
        <taxon>Clostridiaceae</taxon>
        <taxon>Clostridium</taxon>
    </lineage>
</organism>
<evidence type="ECO:0000313" key="4">
    <source>
        <dbReference type="Proteomes" id="UP000250223"/>
    </source>
</evidence>
<name>A0A2X2Y959_CLOCO</name>
<dbReference type="SUPFAM" id="SSF54373">
    <property type="entry name" value="FAD-linked reductases, C-terminal domain"/>
    <property type="match status" value="1"/>
</dbReference>
<dbReference type="InterPro" id="IPR036188">
    <property type="entry name" value="FAD/NAD-bd_sf"/>
</dbReference>
<dbReference type="SUPFAM" id="SSF51905">
    <property type="entry name" value="FAD/NAD(P)-binding domain"/>
    <property type="match status" value="1"/>
</dbReference>
<keyword evidence="3" id="KW-0560">Oxidoreductase</keyword>
<dbReference type="Gene3D" id="3.30.9.10">
    <property type="entry name" value="D-Amino Acid Oxidase, subunit A, domain 2"/>
    <property type="match status" value="1"/>
</dbReference>
<feature type="domain" description="BFD-like [2Fe-2S]-binding" evidence="2">
    <location>
        <begin position="394"/>
        <end position="447"/>
    </location>
</feature>
<dbReference type="EMBL" id="UAWC01000023">
    <property type="protein sequence ID" value="SQB35070.1"/>
    <property type="molecule type" value="Genomic_DNA"/>
</dbReference>
<dbReference type="PANTHER" id="PTHR42720">
    <property type="entry name" value="GLYCEROL-3-PHOSPHATE DEHYDROGENASE"/>
    <property type="match status" value="1"/>
</dbReference>
<dbReference type="CDD" id="cd19946">
    <property type="entry name" value="GlpA-like_Fer2_BFD-like"/>
    <property type="match status" value="1"/>
</dbReference>
<feature type="domain" description="FAD dependent oxidoreductase" evidence="1">
    <location>
        <begin position="3"/>
        <end position="349"/>
    </location>
</feature>
<accession>A0A2X2Y959</accession>
<dbReference type="AlphaFoldDB" id="A0A2X2Y959"/>
<dbReference type="Pfam" id="PF01266">
    <property type="entry name" value="DAO"/>
    <property type="match status" value="1"/>
</dbReference>
<evidence type="ECO:0000259" key="2">
    <source>
        <dbReference type="Pfam" id="PF04324"/>
    </source>
</evidence>
<dbReference type="GO" id="GO:0003973">
    <property type="term" value="F:(S)-2-hydroxy-acid oxidase activity"/>
    <property type="evidence" value="ECO:0007669"/>
    <property type="project" value="UniProtKB-EC"/>
</dbReference>